<dbReference type="PANTHER" id="PTHR37425">
    <property type="match status" value="1"/>
</dbReference>
<evidence type="ECO:0000256" key="11">
    <source>
        <dbReference type="ARBA" id="ARBA00093666"/>
    </source>
</evidence>
<evidence type="ECO:0000256" key="3">
    <source>
        <dbReference type="ARBA" id="ARBA00022670"/>
    </source>
</evidence>
<evidence type="ECO:0000256" key="10">
    <source>
        <dbReference type="ARBA" id="ARBA00093448"/>
    </source>
</evidence>
<dbReference type="InterPro" id="IPR009045">
    <property type="entry name" value="Zn_M74/Hedgehog-like"/>
</dbReference>
<dbReference type="CDD" id="cd14844">
    <property type="entry name" value="Zn-DD-carboxypeptidase_like"/>
    <property type="match status" value="1"/>
</dbReference>
<evidence type="ECO:0000256" key="5">
    <source>
        <dbReference type="ARBA" id="ARBA00022729"/>
    </source>
</evidence>
<dbReference type="GO" id="GO:0046872">
    <property type="term" value="F:metal ion binding"/>
    <property type="evidence" value="ECO:0007669"/>
    <property type="project" value="UniProtKB-KW"/>
</dbReference>
<comment type="similarity">
    <text evidence="10">Belongs to the peptidase M15 family.</text>
</comment>
<proteinExistence type="inferred from homology"/>
<dbReference type="Pfam" id="PF05951">
    <property type="entry name" value="Peptidase_M15_2"/>
    <property type="match status" value="1"/>
</dbReference>
<keyword evidence="14" id="KW-1185">Reference proteome</keyword>
<keyword evidence="5" id="KW-0732">Signal</keyword>
<keyword evidence="3" id="KW-0645">Protease</keyword>
<evidence type="ECO:0000256" key="2">
    <source>
        <dbReference type="ARBA" id="ARBA00004776"/>
    </source>
</evidence>
<reference evidence="13 14" key="1">
    <citation type="submission" date="2019-06" db="EMBL/GenBank/DDBJ databases">
        <title>The draft genome of Rhizobium smilacinae PTYR-5.</title>
        <authorList>
            <person name="Liu L."/>
            <person name="Li L."/>
            <person name="Zhang X."/>
        </authorList>
    </citation>
    <scope>NUCLEOTIDE SEQUENCE [LARGE SCALE GENOMIC DNA]</scope>
    <source>
        <strain evidence="13 14">PTYR-5</strain>
    </source>
</reference>
<keyword evidence="4" id="KW-0479">Metal-binding</keyword>
<dbReference type="GO" id="GO:0006508">
    <property type="term" value="P:proteolysis"/>
    <property type="evidence" value="ECO:0007669"/>
    <property type="project" value="UniProtKB-KW"/>
</dbReference>
<keyword evidence="6" id="KW-0378">Hydrolase</keyword>
<dbReference type="EMBL" id="VDMN01000003">
    <property type="protein sequence ID" value="TNM62643.1"/>
    <property type="molecule type" value="Genomic_DNA"/>
</dbReference>
<comment type="pathway">
    <text evidence="2">Cell wall biogenesis; cell wall polysaccharide biosynthesis.</text>
</comment>
<evidence type="ECO:0000256" key="1">
    <source>
        <dbReference type="ARBA" id="ARBA00001947"/>
    </source>
</evidence>
<evidence type="ECO:0000256" key="12">
    <source>
        <dbReference type="SAM" id="MobiDB-lite"/>
    </source>
</evidence>
<feature type="compositionally biased region" description="Low complexity" evidence="12">
    <location>
        <begin position="529"/>
        <end position="540"/>
    </location>
</feature>
<dbReference type="GO" id="GO:0071555">
    <property type="term" value="P:cell wall organization"/>
    <property type="evidence" value="ECO:0007669"/>
    <property type="project" value="UniProtKB-KW"/>
</dbReference>
<evidence type="ECO:0000256" key="8">
    <source>
        <dbReference type="ARBA" id="ARBA00023049"/>
    </source>
</evidence>
<dbReference type="Proteomes" id="UP000311605">
    <property type="component" value="Unassembled WGS sequence"/>
</dbReference>
<keyword evidence="9" id="KW-0961">Cell wall biogenesis/degradation</keyword>
<feature type="region of interest" description="Disordered" evidence="12">
    <location>
        <begin position="508"/>
        <end position="543"/>
    </location>
</feature>
<dbReference type="OrthoDB" id="9782994at2"/>
<accession>A0A5C4XGJ5</accession>
<keyword evidence="7" id="KW-0862">Zinc</keyword>
<gene>
    <name evidence="13" type="ORF">FHP24_15510</name>
</gene>
<dbReference type="SUPFAM" id="SSF55166">
    <property type="entry name" value="Hedgehog/DD-peptidase"/>
    <property type="match status" value="1"/>
</dbReference>
<comment type="cofactor">
    <cofactor evidence="1">
        <name>Zn(2+)</name>
        <dbReference type="ChEBI" id="CHEBI:29105"/>
    </cofactor>
</comment>
<organism evidence="13 14">
    <name type="scientific">Aliirhizobium smilacinae</name>
    <dbReference type="NCBI Taxonomy" id="1395944"/>
    <lineage>
        <taxon>Bacteria</taxon>
        <taxon>Pseudomonadati</taxon>
        <taxon>Pseudomonadota</taxon>
        <taxon>Alphaproteobacteria</taxon>
        <taxon>Hyphomicrobiales</taxon>
        <taxon>Rhizobiaceae</taxon>
        <taxon>Aliirhizobium</taxon>
    </lineage>
</organism>
<keyword evidence="8" id="KW-0482">Metalloprotease</keyword>
<evidence type="ECO:0000256" key="7">
    <source>
        <dbReference type="ARBA" id="ARBA00022833"/>
    </source>
</evidence>
<evidence type="ECO:0000313" key="13">
    <source>
        <dbReference type="EMBL" id="TNM62643.1"/>
    </source>
</evidence>
<dbReference type="InterPro" id="IPR010275">
    <property type="entry name" value="MepK"/>
</dbReference>
<dbReference type="PANTHER" id="PTHR37425:SF1">
    <property type="entry name" value="OUTER MEMBRANE PROTEIN"/>
    <property type="match status" value="1"/>
</dbReference>
<dbReference type="Gene3D" id="3.30.1380.10">
    <property type="match status" value="1"/>
</dbReference>
<comment type="caution">
    <text evidence="13">The sequence shown here is derived from an EMBL/GenBank/DDBJ whole genome shotgun (WGS) entry which is preliminary data.</text>
</comment>
<sequence>MRDACTCVANLPSCDRNCQPNGTARDVVCRTGIALPDLNAKETPEGTSVRRFVLKAFQSLTKRAATGAALALVAASIWPGSVSQAAAENRSLKLYFIHTGEKAEITFKRNGRFDPKGLQQINNFLRDWRKNEPTKMDPRLFDLVWEVYRRSGAKDYIHVVSAYRSPTTNGMLRGRSRNTGVAKNSQHMLGKAMDFYIPGVKLATLRALAMQMQVGGVGFYPTSGSPFVHLDVGGVRAWPRMSRQELVQIFPKGNTLHLPADGQPLPGYDQALADYKKRVGSNSIEIASTAGGAPAAERKRRGFLATLFGGGADEEEDNGESSAPVAASPRPSAPASRPADAEDEAPATPLPGVMVASAEPRQQQPETITAPVPASRPAFRQDGPGALATALYSQQRNPAQEALALQAAASANSRPEGEDFADLTKYSVPVPTLLGSRGLKADADTSTMMASLGDVPASLQDMSGVPLPAHRPAVAQVASVIPTPQLQSPQPVRDEQALTPELVAALSRSVDDERRPAASIRPISENTRAAQSAPVPAPAQTRKPVEVAALPQKVIHAPSAAGQFGDGFDTPKWVAAAAAAVPTKGGRSTKPAMAPASGNLTKDALEKWALDNKRSGDVVSVKAPRVVTRTLNSEYSAAYANEGFKPVSAAVAVDPSRFSGSN</sequence>
<evidence type="ECO:0000256" key="9">
    <source>
        <dbReference type="ARBA" id="ARBA00023316"/>
    </source>
</evidence>
<protein>
    <recommendedName>
        <fullName evidence="11">Murein endopeptidase K</fullName>
    </recommendedName>
</protein>
<feature type="compositionally biased region" description="Low complexity" evidence="12">
    <location>
        <begin position="320"/>
        <end position="338"/>
    </location>
</feature>
<evidence type="ECO:0000256" key="4">
    <source>
        <dbReference type="ARBA" id="ARBA00022723"/>
    </source>
</evidence>
<name>A0A5C4XGJ5_9HYPH</name>
<evidence type="ECO:0000313" key="14">
    <source>
        <dbReference type="Proteomes" id="UP000311605"/>
    </source>
</evidence>
<evidence type="ECO:0000256" key="6">
    <source>
        <dbReference type="ARBA" id="ARBA00022801"/>
    </source>
</evidence>
<dbReference type="GO" id="GO:0008237">
    <property type="term" value="F:metallopeptidase activity"/>
    <property type="evidence" value="ECO:0007669"/>
    <property type="project" value="UniProtKB-KW"/>
</dbReference>
<dbReference type="AlphaFoldDB" id="A0A5C4XGJ5"/>
<feature type="region of interest" description="Disordered" evidence="12">
    <location>
        <begin position="309"/>
        <end position="383"/>
    </location>
</feature>